<keyword evidence="2" id="KW-1185">Reference proteome</keyword>
<protein>
    <submittedName>
        <fullName evidence="1">Uncharacterized protein</fullName>
    </submittedName>
</protein>
<comment type="caution">
    <text evidence="1">The sequence shown here is derived from an EMBL/GenBank/DDBJ whole genome shotgun (WGS) entry which is preliminary data.</text>
</comment>
<organism evidence="1 2">
    <name type="scientific">Caerostris darwini</name>
    <dbReference type="NCBI Taxonomy" id="1538125"/>
    <lineage>
        <taxon>Eukaryota</taxon>
        <taxon>Metazoa</taxon>
        <taxon>Ecdysozoa</taxon>
        <taxon>Arthropoda</taxon>
        <taxon>Chelicerata</taxon>
        <taxon>Arachnida</taxon>
        <taxon>Araneae</taxon>
        <taxon>Araneomorphae</taxon>
        <taxon>Entelegynae</taxon>
        <taxon>Araneoidea</taxon>
        <taxon>Araneidae</taxon>
        <taxon>Caerostris</taxon>
    </lineage>
</organism>
<accession>A0AAV4NFT7</accession>
<dbReference type="AlphaFoldDB" id="A0AAV4NFT7"/>
<evidence type="ECO:0000313" key="1">
    <source>
        <dbReference type="EMBL" id="GIX82304.1"/>
    </source>
</evidence>
<proteinExistence type="predicted"/>
<evidence type="ECO:0000313" key="2">
    <source>
        <dbReference type="Proteomes" id="UP001054837"/>
    </source>
</evidence>
<dbReference type="Proteomes" id="UP001054837">
    <property type="component" value="Unassembled WGS sequence"/>
</dbReference>
<sequence length="134" mass="15576">MVSKQWYLFIKSGDDDGSFPLRTLFFFYLYIPSLSSSLPLFEEETFFCPIPLLRRNSNVRKEQTIHSRQEEEANSTRLVALWWSTSKGQRPYVWLVGWTQITISQKQAQNNATLLRVCSPVKSEAHGDSLVAKW</sequence>
<name>A0AAV4NFT7_9ARAC</name>
<dbReference type="EMBL" id="BPLQ01001502">
    <property type="protein sequence ID" value="GIX82304.1"/>
    <property type="molecule type" value="Genomic_DNA"/>
</dbReference>
<gene>
    <name evidence="1" type="ORF">CDAR_233521</name>
</gene>
<reference evidence="1 2" key="1">
    <citation type="submission" date="2021-06" db="EMBL/GenBank/DDBJ databases">
        <title>Caerostris darwini draft genome.</title>
        <authorList>
            <person name="Kono N."/>
            <person name="Arakawa K."/>
        </authorList>
    </citation>
    <scope>NUCLEOTIDE SEQUENCE [LARGE SCALE GENOMIC DNA]</scope>
</reference>